<dbReference type="EMBL" id="SMZX01000002">
    <property type="protein sequence ID" value="TDL44053.1"/>
    <property type="molecule type" value="Genomic_DNA"/>
</dbReference>
<dbReference type="Proteomes" id="UP000295633">
    <property type="component" value="Unassembled WGS sequence"/>
</dbReference>
<name>A0A4R5YGA6_9MICO</name>
<sequence length="111" mass="12340">MGTNRRYATAVDARMNERALQVTARDSPLQSLTSDELRLDEVPLTVDPKPRRKVKAWVRFGETPVRVDAVAARWTPSAVGITFTVDGREHRCWVWVGAVDEDAGPVHSGRG</sequence>
<protein>
    <submittedName>
        <fullName evidence="1">Uncharacterized protein</fullName>
    </submittedName>
</protein>
<organism evidence="1 2">
    <name type="scientific">Microbacterium oleivorans</name>
    <dbReference type="NCBI Taxonomy" id="273677"/>
    <lineage>
        <taxon>Bacteria</taxon>
        <taxon>Bacillati</taxon>
        <taxon>Actinomycetota</taxon>
        <taxon>Actinomycetes</taxon>
        <taxon>Micrococcales</taxon>
        <taxon>Microbacteriaceae</taxon>
        <taxon>Microbacterium</taxon>
    </lineage>
</organism>
<evidence type="ECO:0000313" key="2">
    <source>
        <dbReference type="Proteomes" id="UP000295633"/>
    </source>
</evidence>
<gene>
    <name evidence="1" type="ORF">E2R54_12870</name>
</gene>
<evidence type="ECO:0000313" key="1">
    <source>
        <dbReference type="EMBL" id="TDL44053.1"/>
    </source>
</evidence>
<dbReference type="AlphaFoldDB" id="A0A4R5YGA6"/>
<proteinExistence type="predicted"/>
<reference evidence="1 2" key="1">
    <citation type="submission" date="2019-03" db="EMBL/GenBank/DDBJ databases">
        <title>Genome Sequencing and Assembly of Various Microbes Isolated from Partially Reclaimed Soil and Acid Mine Drainage (AMD) Site.</title>
        <authorList>
            <person name="Steinbock B."/>
            <person name="Bechtold R."/>
            <person name="Sevigny J.L."/>
            <person name="Thomas D."/>
            <person name="Cuthill L.R."/>
            <person name="Aveiro Johannsen E.J."/>
            <person name="Thomas K."/>
            <person name="Ghosh A."/>
        </authorList>
    </citation>
    <scope>NUCLEOTIDE SEQUENCE [LARGE SCALE GENOMIC DNA]</scope>
    <source>
        <strain evidence="1 2">F-B2</strain>
    </source>
</reference>
<accession>A0A4R5YGA6</accession>
<comment type="caution">
    <text evidence="1">The sequence shown here is derived from an EMBL/GenBank/DDBJ whole genome shotgun (WGS) entry which is preliminary data.</text>
</comment>